<dbReference type="PANTHER" id="PTHR47354:SF6">
    <property type="entry name" value="NADH OXIDOREDUCTASE HCR"/>
    <property type="match status" value="1"/>
</dbReference>
<dbReference type="OrthoDB" id="9796486at2"/>
<dbReference type="CDD" id="cd06215">
    <property type="entry name" value="FNR_iron_sulfur_binding_1"/>
    <property type="match status" value="1"/>
</dbReference>
<dbReference type="Gene3D" id="2.40.30.10">
    <property type="entry name" value="Translation factors"/>
    <property type="match status" value="1"/>
</dbReference>
<dbReference type="PRINTS" id="PR00410">
    <property type="entry name" value="PHEHYDRXLASE"/>
</dbReference>
<dbReference type="CDD" id="cd00207">
    <property type="entry name" value="fer2"/>
    <property type="match status" value="1"/>
</dbReference>
<proteinExistence type="inferred from homology"/>
<dbReference type="STRING" id="633194.SAMN05421759_11362"/>
<dbReference type="InterPro" id="IPR017938">
    <property type="entry name" value="Riboflavin_synthase-like_b-brl"/>
</dbReference>
<keyword evidence="6" id="KW-0560">Oxidoreductase</keyword>
<dbReference type="Gene3D" id="3.40.50.80">
    <property type="entry name" value="Nucleotide-binding domain of ferredoxin-NADP reductase (FNR) module"/>
    <property type="match status" value="1"/>
</dbReference>
<accession>A0A1N7P7L8</accession>
<dbReference type="PROSITE" id="PS00197">
    <property type="entry name" value="2FE2S_FER_1"/>
    <property type="match status" value="1"/>
</dbReference>
<evidence type="ECO:0000259" key="10">
    <source>
        <dbReference type="PROSITE" id="PS51085"/>
    </source>
</evidence>
<dbReference type="EMBL" id="FTOQ01000013">
    <property type="protein sequence ID" value="SIT06645.1"/>
    <property type="molecule type" value="Genomic_DNA"/>
</dbReference>
<dbReference type="InterPro" id="IPR001433">
    <property type="entry name" value="OxRdtase_FAD/NAD-bd"/>
</dbReference>
<protein>
    <submittedName>
        <fullName evidence="12">Ferredoxin-NADP reductase</fullName>
    </submittedName>
</protein>
<dbReference type="Pfam" id="PF00175">
    <property type="entry name" value="NAD_binding_1"/>
    <property type="match status" value="1"/>
</dbReference>
<dbReference type="InterPro" id="IPR012675">
    <property type="entry name" value="Beta-grasp_dom_sf"/>
</dbReference>
<dbReference type="GO" id="GO:0046872">
    <property type="term" value="F:metal ion binding"/>
    <property type="evidence" value="ECO:0007669"/>
    <property type="project" value="UniProtKB-KW"/>
</dbReference>
<feature type="domain" description="FAD-binding FR-type" evidence="11">
    <location>
        <begin position="6"/>
        <end position="109"/>
    </location>
</feature>
<dbReference type="RefSeq" id="WP_076449756.1">
    <property type="nucleotide sequence ID" value="NZ_FTOQ01000013.1"/>
</dbReference>
<feature type="domain" description="2Fe-2S ferredoxin-type" evidence="10">
    <location>
        <begin position="265"/>
        <end position="349"/>
    </location>
</feature>
<dbReference type="SUPFAM" id="SSF63380">
    <property type="entry name" value="Riboflavin synthase domain-like"/>
    <property type="match status" value="1"/>
</dbReference>
<keyword evidence="7" id="KW-0408">Iron</keyword>
<keyword evidence="3" id="KW-0001">2Fe-2S</keyword>
<evidence type="ECO:0000256" key="8">
    <source>
        <dbReference type="ARBA" id="ARBA00023014"/>
    </source>
</evidence>
<evidence type="ECO:0000256" key="5">
    <source>
        <dbReference type="ARBA" id="ARBA00022827"/>
    </source>
</evidence>
<evidence type="ECO:0000256" key="9">
    <source>
        <dbReference type="ARBA" id="ARBA00061434"/>
    </source>
</evidence>
<dbReference type="Proteomes" id="UP000186684">
    <property type="component" value="Unassembled WGS sequence"/>
</dbReference>
<dbReference type="AlphaFoldDB" id="A0A1N7P7L8"/>
<dbReference type="GO" id="GO:0051537">
    <property type="term" value="F:2 iron, 2 sulfur cluster binding"/>
    <property type="evidence" value="ECO:0007669"/>
    <property type="project" value="UniProtKB-KW"/>
</dbReference>
<dbReference type="PROSITE" id="PS51384">
    <property type="entry name" value="FAD_FR"/>
    <property type="match status" value="1"/>
</dbReference>
<dbReference type="InterPro" id="IPR006058">
    <property type="entry name" value="2Fe2S_fd_BS"/>
</dbReference>
<sequence length="349" mass="38550">MTRHWTDDEPLECTIVVPEAPNVRTFAFRAPSGKTFDYKPGQFITLELPLPGGPIERTYTISSAPSRPLTLSVTVKRQEDSIGTAWMFEHLRPGMRIKAYGPAGQFALGDPKAKYLLVSAGSGITPMMAMATYLYDFGDNPDVRLIACARRPSELIFRQRLIHMASRVPGLHLSFAVTEEEPYEVWTGYLGRLNQLMLGLMAPDYLDRQIYCCGPEEFMTMVREALIGMGFDMERYHQESFAAPAALAEEVPEFDDFAPQEASGAEVVFARSGVTVDCFETDTILSLSRAKGLRIPSGCTFGICGTCKVKKRAGEVHMVHNGGISEDDIAEGYILACCSHPKGRVEIEA</sequence>
<evidence type="ECO:0000313" key="12">
    <source>
        <dbReference type="EMBL" id="SIT06645.1"/>
    </source>
</evidence>
<keyword evidence="5" id="KW-0274">FAD</keyword>
<dbReference type="InterPro" id="IPR050415">
    <property type="entry name" value="MRET"/>
</dbReference>
<dbReference type="PANTHER" id="PTHR47354">
    <property type="entry name" value="NADH OXIDOREDUCTASE HCR"/>
    <property type="match status" value="1"/>
</dbReference>
<dbReference type="InterPro" id="IPR017927">
    <property type="entry name" value="FAD-bd_FR_type"/>
</dbReference>
<comment type="cofactor">
    <cofactor evidence="1">
        <name>FAD</name>
        <dbReference type="ChEBI" id="CHEBI:57692"/>
    </cofactor>
</comment>
<dbReference type="InterPro" id="IPR036010">
    <property type="entry name" value="2Fe-2S_ferredoxin-like_sf"/>
</dbReference>
<evidence type="ECO:0000256" key="3">
    <source>
        <dbReference type="ARBA" id="ARBA00022714"/>
    </source>
</evidence>
<name>A0A1N7P7L8_9RHOB</name>
<reference evidence="13" key="1">
    <citation type="submission" date="2017-01" db="EMBL/GenBank/DDBJ databases">
        <authorList>
            <person name="Varghese N."/>
            <person name="Submissions S."/>
        </authorList>
    </citation>
    <scope>NUCLEOTIDE SEQUENCE [LARGE SCALE GENOMIC DNA]</scope>
    <source>
        <strain evidence="13">DSM 29430</strain>
    </source>
</reference>
<keyword evidence="4" id="KW-0479">Metal-binding</keyword>
<dbReference type="GO" id="GO:0016491">
    <property type="term" value="F:oxidoreductase activity"/>
    <property type="evidence" value="ECO:0007669"/>
    <property type="project" value="UniProtKB-KW"/>
</dbReference>
<dbReference type="InterPro" id="IPR001041">
    <property type="entry name" value="2Fe-2S_ferredoxin-type"/>
</dbReference>
<dbReference type="Pfam" id="PF00970">
    <property type="entry name" value="FAD_binding_6"/>
    <property type="match status" value="1"/>
</dbReference>
<evidence type="ECO:0000256" key="6">
    <source>
        <dbReference type="ARBA" id="ARBA00023002"/>
    </source>
</evidence>
<keyword evidence="13" id="KW-1185">Reference proteome</keyword>
<evidence type="ECO:0000256" key="1">
    <source>
        <dbReference type="ARBA" id="ARBA00001974"/>
    </source>
</evidence>
<comment type="similarity">
    <text evidence="9">In the N-terminal section; belongs to the FAD-binding oxidoreductase type 6 family.</text>
</comment>
<dbReference type="SUPFAM" id="SSF54292">
    <property type="entry name" value="2Fe-2S ferredoxin-like"/>
    <property type="match status" value="1"/>
</dbReference>
<dbReference type="Gene3D" id="3.10.20.30">
    <property type="match status" value="1"/>
</dbReference>
<evidence type="ECO:0000259" key="11">
    <source>
        <dbReference type="PROSITE" id="PS51384"/>
    </source>
</evidence>
<dbReference type="InterPro" id="IPR008333">
    <property type="entry name" value="Cbr1-like_FAD-bd_dom"/>
</dbReference>
<evidence type="ECO:0000256" key="4">
    <source>
        <dbReference type="ARBA" id="ARBA00022723"/>
    </source>
</evidence>
<keyword evidence="2" id="KW-0285">Flavoprotein</keyword>
<evidence type="ECO:0000313" key="13">
    <source>
        <dbReference type="Proteomes" id="UP000186684"/>
    </source>
</evidence>
<dbReference type="PROSITE" id="PS51085">
    <property type="entry name" value="2FE2S_FER_2"/>
    <property type="match status" value="1"/>
</dbReference>
<dbReference type="Pfam" id="PF00111">
    <property type="entry name" value="Fer2"/>
    <property type="match status" value="1"/>
</dbReference>
<gene>
    <name evidence="12" type="ORF">SAMN05421759_11362</name>
</gene>
<organism evidence="12 13">
    <name type="scientific">Roseivivax lentus</name>
    <dbReference type="NCBI Taxonomy" id="633194"/>
    <lineage>
        <taxon>Bacteria</taxon>
        <taxon>Pseudomonadati</taxon>
        <taxon>Pseudomonadota</taxon>
        <taxon>Alphaproteobacteria</taxon>
        <taxon>Rhodobacterales</taxon>
        <taxon>Roseobacteraceae</taxon>
        <taxon>Roseivivax</taxon>
    </lineage>
</organism>
<keyword evidence="8" id="KW-0411">Iron-sulfur</keyword>
<dbReference type="InterPro" id="IPR039261">
    <property type="entry name" value="FNR_nucleotide-bd"/>
</dbReference>
<evidence type="ECO:0000256" key="2">
    <source>
        <dbReference type="ARBA" id="ARBA00022630"/>
    </source>
</evidence>
<dbReference type="SUPFAM" id="SSF52343">
    <property type="entry name" value="Ferredoxin reductase-like, C-terminal NADP-linked domain"/>
    <property type="match status" value="1"/>
</dbReference>
<evidence type="ECO:0000256" key="7">
    <source>
        <dbReference type="ARBA" id="ARBA00023004"/>
    </source>
</evidence>